<dbReference type="Proteomes" id="UP000448943">
    <property type="component" value="Unassembled WGS sequence"/>
</dbReference>
<proteinExistence type="predicted"/>
<dbReference type="RefSeq" id="WP_160644923.1">
    <property type="nucleotide sequence ID" value="NZ_SIJB01000012.1"/>
</dbReference>
<sequence length="286" mass="33418">MKASIVISTKDKLSRLKLVLHALESQVNDEIEVIIVFDGCNEKMIDQYHQINFSFSPVNIICETNVGRAAARNLGINKTKGEIIIFLDDDRVPCSDFVQMHIDGHSQKCILYGDRQDVFFTENEIEQLPYVDNIDQMMNSIQSRIVENNAEPTTSPIDPANLFKWLNFLTGNISVEKKYLVKAGLFDEHFKEWGQEDIDLGIRLYKEKLPYKRDGRIVNYHLLHDSNFNIKEMRKKSLKNLRYMIKKYKNNFALLAPLVWLYMRYKVLGLSITHDAQTYEKRFVKN</sequence>
<keyword evidence="3" id="KW-1185">Reference proteome</keyword>
<dbReference type="SUPFAM" id="SSF53448">
    <property type="entry name" value="Nucleotide-diphospho-sugar transferases"/>
    <property type="match status" value="1"/>
</dbReference>
<comment type="caution">
    <text evidence="2">The sequence shown here is derived from an EMBL/GenBank/DDBJ whole genome shotgun (WGS) entry which is preliminary data.</text>
</comment>
<dbReference type="AlphaFoldDB" id="A0A6N9PYY9"/>
<evidence type="ECO:0000313" key="3">
    <source>
        <dbReference type="Proteomes" id="UP000448943"/>
    </source>
</evidence>
<accession>A0A6N9PYY9</accession>
<name>A0A6N9PYY9_9BACL</name>
<reference evidence="2 3" key="1">
    <citation type="submission" date="2019-01" db="EMBL/GenBank/DDBJ databases">
        <title>Chengkuizengella sp. nov., isolated from deep-sea sediment of East Pacific Ocean.</title>
        <authorList>
            <person name="Yang J."/>
            <person name="Lai Q."/>
            <person name="Shao Z."/>
        </authorList>
    </citation>
    <scope>NUCLEOTIDE SEQUENCE [LARGE SCALE GENOMIC DNA]</scope>
    <source>
        <strain evidence="2 3">YPA3-1-1</strain>
    </source>
</reference>
<keyword evidence="2" id="KW-0808">Transferase</keyword>
<organism evidence="2 3">
    <name type="scientific">Chengkuizengella marina</name>
    <dbReference type="NCBI Taxonomy" id="2507566"/>
    <lineage>
        <taxon>Bacteria</taxon>
        <taxon>Bacillati</taxon>
        <taxon>Bacillota</taxon>
        <taxon>Bacilli</taxon>
        <taxon>Bacillales</taxon>
        <taxon>Paenibacillaceae</taxon>
        <taxon>Chengkuizengella</taxon>
    </lineage>
</organism>
<evidence type="ECO:0000313" key="2">
    <source>
        <dbReference type="EMBL" id="NBI28187.1"/>
    </source>
</evidence>
<dbReference type="InterPro" id="IPR001173">
    <property type="entry name" value="Glyco_trans_2-like"/>
</dbReference>
<dbReference type="EMBL" id="SIJB01000012">
    <property type="protein sequence ID" value="NBI28187.1"/>
    <property type="molecule type" value="Genomic_DNA"/>
</dbReference>
<dbReference type="GO" id="GO:0016740">
    <property type="term" value="F:transferase activity"/>
    <property type="evidence" value="ECO:0007669"/>
    <property type="project" value="UniProtKB-KW"/>
</dbReference>
<dbReference type="OrthoDB" id="9812302at2"/>
<dbReference type="PANTHER" id="PTHR43685">
    <property type="entry name" value="GLYCOSYLTRANSFERASE"/>
    <property type="match status" value="1"/>
</dbReference>
<gene>
    <name evidence="2" type="ORF">ERL59_04350</name>
</gene>
<dbReference type="InterPro" id="IPR050834">
    <property type="entry name" value="Glycosyltransf_2"/>
</dbReference>
<evidence type="ECO:0000259" key="1">
    <source>
        <dbReference type="Pfam" id="PF00535"/>
    </source>
</evidence>
<dbReference type="Gene3D" id="3.90.550.10">
    <property type="entry name" value="Spore Coat Polysaccharide Biosynthesis Protein SpsA, Chain A"/>
    <property type="match status" value="1"/>
</dbReference>
<dbReference type="Pfam" id="PF00535">
    <property type="entry name" value="Glycos_transf_2"/>
    <property type="match status" value="1"/>
</dbReference>
<dbReference type="PANTHER" id="PTHR43685:SF3">
    <property type="entry name" value="SLR2126 PROTEIN"/>
    <property type="match status" value="1"/>
</dbReference>
<feature type="domain" description="Glycosyltransferase 2-like" evidence="1">
    <location>
        <begin position="4"/>
        <end position="121"/>
    </location>
</feature>
<protein>
    <submittedName>
        <fullName evidence="2">Glycosyltransferase</fullName>
    </submittedName>
</protein>
<dbReference type="InterPro" id="IPR029044">
    <property type="entry name" value="Nucleotide-diphossugar_trans"/>
</dbReference>